<dbReference type="EMBL" id="JAPZBR010000008">
    <property type="protein sequence ID" value="KAJ5341830.1"/>
    <property type="molecule type" value="Genomic_DNA"/>
</dbReference>
<feature type="domain" description="Tse2 ADP-ribosyltransferase toxin" evidence="1">
    <location>
        <begin position="1"/>
        <end position="162"/>
    </location>
</feature>
<accession>A0A9W9QQZ4</accession>
<reference evidence="2" key="2">
    <citation type="journal article" date="2023" name="IMA Fungus">
        <title>Comparative genomic study of the Penicillium genus elucidates a diverse pangenome and 15 lateral gene transfer events.</title>
        <authorList>
            <person name="Petersen C."/>
            <person name="Sorensen T."/>
            <person name="Nielsen M.R."/>
            <person name="Sondergaard T.E."/>
            <person name="Sorensen J.L."/>
            <person name="Fitzpatrick D.A."/>
            <person name="Frisvad J.C."/>
            <person name="Nielsen K.L."/>
        </authorList>
    </citation>
    <scope>NUCLEOTIDE SEQUENCE</scope>
    <source>
        <strain evidence="2">IBT 35675</strain>
    </source>
</reference>
<dbReference type="AlphaFoldDB" id="A0A9W9QQZ4"/>
<proteinExistence type="predicted"/>
<dbReference type="InterPro" id="IPR041018">
    <property type="entry name" value="ADPRTs_Tse2"/>
</dbReference>
<evidence type="ECO:0000313" key="2">
    <source>
        <dbReference type="EMBL" id="KAJ5341830.1"/>
    </source>
</evidence>
<reference evidence="2" key="1">
    <citation type="submission" date="2022-12" db="EMBL/GenBank/DDBJ databases">
        <authorList>
            <person name="Petersen C."/>
        </authorList>
    </citation>
    <scope>NUCLEOTIDE SEQUENCE</scope>
    <source>
        <strain evidence="2">IBT 35675</strain>
    </source>
</reference>
<keyword evidence="3" id="KW-1185">Reference proteome</keyword>
<sequence length="183" mass="20942">MYRFQLNKKATLYDASQEETRYRKDGIRVSENGLVHANISKSSPYSNGPIFMPNSRLLQQMLKFDFDHYQEETSDGKCPLDPSVICVQKGKHPYPLDKLNNLLIRPLATCAGTPIPSALVMWREGISRFSLQPAEPTELEKLNDLLSEFYESSATAIGAKEWIETHPYKESIPDQNEEEWMKA</sequence>
<gene>
    <name evidence="2" type="ORF">N7541_010954</name>
</gene>
<comment type="caution">
    <text evidence="2">The sequence shown here is derived from an EMBL/GenBank/DDBJ whole genome shotgun (WGS) entry which is preliminary data.</text>
</comment>
<evidence type="ECO:0000259" key="1">
    <source>
        <dbReference type="Pfam" id="PF18648"/>
    </source>
</evidence>
<evidence type="ECO:0000313" key="3">
    <source>
        <dbReference type="Proteomes" id="UP001148299"/>
    </source>
</evidence>
<organism evidence="2 3">
    <name type="scientific">Penicillium brevicompactum</name>
    <dbReference type="NCBI Taxonomy" id="5074"/>
    <lineage>
        <taxon>Eukaryota</taxon>
        <taxon>Fungi</taxon>
        <taxon>Dikarya</taxon>
        <taxon>Ascomycota</taxon>
        <taxon>Pezizomycotina</taxon>
        <taxon>Eurotiomycetes</taxon>
        <taxon>Eurotiomycetidae</taxon>
        <taxon>Eurotiales</taxon>
        <taxon>Aspergillaceae</taxon>
        <taxon>Penicillium</taxon>
    </lineage>
</organism>
<name>A0A9W9QQZ4_PENBR</name>
<protein>
    <recommendedName>
        <fullName evidence="1">Tse2 ADP-ribosyltransferase toxin domain-containing protein</fullName>
    </recommendedName>
</protein>
<dbReference type="Proteomes" id="UP001148299">
    <property type="component" value="Unassembled WGS sequence"/>
</dbReference>
<dbReference type="Pfam" id="PF18648">
    <property type="entry name" value="ADPRTs_Tse2"/>
    <property type="match status" value="1"/>
</dbReference>